<keyword evidence="2" id="KW-0560">Oxidoreductase</keyword>
<sequence length="320" mass="34726">MSRPRHIAIVGGTGLLGSPVVEAFLRKRDVFDLTLITRSTSTHKPPSHVTTVIVDALDDVSESSPLVQALRDQDVLISTLNSAVAVKLEPRLVEAAIQAGVTRFMPSEYTFDVTHATARELGEGNLIGERVSWADRLSEIAAEGSITYTALVTGSFLDWGLKGGMCGFDLAHQEAVLYDKGKHAATGCTVEFVANAIVASLLLPDDETRNRRIYVAEVEYSGLEVLEICQQVTGNEWKVSDVSVQSVLEKGRQLQAQGNLRGAYLNYAVALNFNGCGAVDLKTGLDFGRTLGLQRQSLESIIRHAIGDVTETRRESPSRE</sequence>
<dbReference type="PANTHER" id="PTHR47706:SF9">
    <property type="entry name" value="NMRA-LIKE DOMAIN-CONTAINING PROTEIN-RELATED"/>
    <property type="match status" value="1"/>
</dbReference>
<gene>
    <name evidence="4" type="ORF">H2204_002720</name>
</gene>
<dbReference type="InterPro" id="IPR008030">
    <property type="entry name" value="NmrA-like"/>
</dbReference>
<organism evidence="4 5">
    <name type="scientific">Knufia peltigerae</name>
    <dbReference type="NCBI Taxonomy" id="1002370"/>
    <lineage>
        <taxon>Eukaryota</taxon>
        <taxon>Fungi</taxon>
        <taxon>Dikarya</taxon>
        <taxon>Ascomycota</taxon>
        <taxon>Pezizomycotina</taxon>
        <taxon>Eurotiomycetes</taxon>
        <taxon>Chaetothyriomycetidae</taxon>
        <taxon>Chaetothyriales</taxon>
        <taxon>Trichomeriaceae</taxon>
        <taxon>Knufia</taxon>
    </lineage>
</organism>
<evidence type="ECO:0000313" key="4">
    <source>
        <dbReference type="EMBL" id="KAJ9641658.1"/>
    </source>
</evidence>
<dbReference type="Pfam" id="PF05368">
    <property type="entry name" value="NmrA"/>
    <property type="match status" value="1"/>
</dbReference>
<dbReference type="AlphaFoldDB" id="A0AA39D0Y8"/>
<comment type="caution">
    <text evidence="4">The sequence shown here is derived from an EMBL/GenBank/DDBJ whole genome shotgun (WGS) entry which is preliminary data.</text>
</comment>
<dbReference type="InterPro" id="IPR036291">
    <property type="entry name" value="NAD(P)-bd_dom_sf"/>
</dbReference>
<proteinExistence type="predicted"/>
<feature type="domain" description="NmrA-like" evidence="3">
    <location>
        <begin position="6"/>
        <end position="120"/>
    </location>
</feature>
<protein>
    <recommendedName>
        <fullName evidence="3">NmrA-like domain-containing protein</fullName>
    </recommendedName>
</protein>
<reference evidence="4" key="1">
    <citation type="submission" date="2022-10" db="EMBL/GenBank/DDBJ databases">
        <title>Culturing micro-colonial fungi from biological soil crusts in the Mojave desert and describing Neophaeococcomyces mojavensis, and introducing the new genera and species Taxawa tesnikishii.</title>
        <authorList>
            <person name="Kurbessoian T."/>
            <person name="Stajich J.E."/>
        </authorList>
    </citation>
    <scope>NUCLEOTIDE SEQUENCE</scope>
    <source>
        <strain evidence="4">TK_35</strain>
    </source>
</reference>
<dbReference type="EMBL" id="JAPDRN010000011">
    <property type="protein sequence ID" value="KAJ9641658.1"/>
    <property type="molecule type" value="Genomic_DNA"/>
</dbReference>
<dbReference type="PANTHER" id="PTHR47706">
    <property type="entry name" value="NMRA-LIKE FAMILY PROTEIN"/>
    <property type="match status" value="1"/>
</dbReference>
<name>A0AA39D0Y8_9EURO</name>
<dbReference type="Gene3D" id="3.90.25.10">
    <property type="entry name" value="UDP-galactose 4-epimerase, domain 1"/>
    <property type="match status" value="1"/>
</dbReference>
<dbReference type="SUPFAM" id="SSF51735">
    <property type="entry name" value="NAD(P)-binding Rossmann-fold domains"/>
    <property type="match status" value="1"/>
</dbReference>
<dbReference type="Gene3D" id="3.40.50.720">
    <property type="entry name" value="NAD(P)-binding Rossmann-like Domain"/>
    <property type="match status" value="1"/>
</dbReference>
<dbReference type="InterPro" id="IPR051609">
    <property type="entry name" value="NmrA/Isoflavone_reductase-like"/>
</dbReference>
<evidence type="ECO:0000313" key="5">
    <source>
        <dbReference type="Proteomes" id="UP001172681"/>
    </source>
</evidence>
<accession>A0AA39D0Y8</accession>
<dbReference type="Proteomes" id="UP001172681">
    <property type="component" value="Unassembled WGS sequence"/>
</dbReference>
<keyword evidence="5" id="KW-1185">Reference proteome</keyword>
<keyword evidence="1" id="KW-0521">NADP</keyword>
<evidence type="ECO:0000256" key="2">
    <source>
        <dbReference type="ARBA" id="ARBA00023002"/>
    </source>
</evidence>
<dbReference type="GO" id="GO:0016491">
    <property type="term" value="F:oxidoreductase activity"/>
    <property type="evidence" value="ECO:0007669"/>
    <property type="project" value="UniProtKB-KW"/>
</dbReference>
<evidence type="ECO:0000256" key="1">
    <source>
        <dbReference type="ARBA" id="ARBA00022857"/>
    </source>
</evidence>
<evidence type="ECO:0000259" key="3">
    <source>
        <dbReference type="Pfam" id="PF05368"/>
    </source>
</evidence>